<keyword evidence="2" id="KW-1185">Reference proteome</keyword>
<evidence type="ECO:0000313" key="1">
    <source>
        <dbReference type="EMBL" id="MDR6300787.1"/>
    </source>
</evidence>
<name>A0ABU1K592_9FLAO</name>
<evidence type="ECO:0000313" key="2">
    <source>
        <dbReference type="Proteomes" id="UP001257659"/>
    </source>
</evidence>
<protein>
    <submittedName>
        <fullName evidence="1">Uncharacterized protein</fullName>
    </submittedName>
</protein>
<dbReference type="Proteomes" id="UP001257659">
    <property type="component" value="Unassembled WGS sequence"/>
</dbReference>
<comment type="caution">
    <text evidence="1">The sequence shown here is derived from an EMBL/GenBank/DDBJ whole genome shotgun (WGS) entry which is preliminary data.</text>
</comment>
<accession>A0ABU1K592</accession>
<gene>
    <name evidence="1" type="ORF">GGR31_001430</name>
</gene>
<organism evidence="1 2">
    <name type="scientific">Mesonia maritima</name>
    <dbReference type="NCBI Taxonomy" id="1793873"/>
    <lineage>
        <taxon>Bacteria</taxon>
        <taxon>Pseudomonadati</taxon>
        <taxon>Bacteroidota</taxon>
        <taxon>Flavobacteriia</taxon>
        <taxon>Flavobacteriales</taxon>
        <taxon>Flavobacteriaceae</taxon>
        <taxon>Mesonia</taxon>
    </lineage>
</organism>
<dbReference type="EMBL" id="JAVDQA010000003">
    <property type="protein sequence ID" value="MDR6300787.1"/>
    <property type="molecule type" value="Genomic_DNA"/>
</dbReference>
<reference evidence="1 2" key="1">
    <citation type="submission" date="2023-07" db="EMBL/GenBank/DDBJ databases">
        <title>Genomic Encyclopedia of Type Strains, Phase IV (KMG-IV): sequencing the most valuable type-strain genomes for metagenomic binning, comparative biology and taxonomic classification.</title>
        <authorList>
            <person name="Goeker M."/>
        </authorList>
    </citation>
    <scope>NUCLEOTIDE SEQUENCE [LARGE SCALE GENOMIC DNA]</scope>
    <source>
        <strain evidence="1 2">DSM 102814</strain>
    </source>
</reference>
<proteinExistence type="predicted"/>
<sequence>MFVDMEVNPFVITLPYLKLLHKYSSKKNNELIFATIYFSTGYKQVLLTFVHKKSFQN</sequence>